<dbReference type="EMBL" id="CAJNOM010000097">
    <property type="protein sequence ID" value="CAF1041275.1"/>
    <property type="molecule type" value="Genomic_DNA"/>
</dbReference>
<reference evidence="3" key="1">
    <citation type="submission" date="2021-02" db="EMBL/GenBank/DDBJ databases">
        <authorList>
            <person name="Nowell W R."/>
        </authorList>
    </citation>
    <scope>NUCLEOTIDE SEQUENCE</scope>
</reference>
<keyword evidence="4" id="KW-1185">Reference proteome</keyword>
<name>A0A814JPN3_9BILA</name>
<evidence type="ECO:0000313" key="4">
    <source>
        <dbReference type="Proteomes" id="UP000663832"/>
    </source>
</evidence>
<accession>A0A814JPN3</accession>
<dbReference type="PROSITE" id="PS51257">
    <property type="entry name" value="PROKAR_LIPOPROTEIN"/>
    <property type="match status" value="1"/>
</dbReference>
<evidence type="ECO:0000313" key="3">
    <source>
        <dbReference type="EMBL" id="CAF1041275.1"/>
    </source>
</evidence>
<keyword evidence="1" id="KW-0472">Membrane</keyword>
<sequence length="130" mass="15303">MVRFNNILTGKYYMLFCIFVLSCILYILSQFYRTILISELTILLDNTVANNNTTYYYYHHATSDRNSSYLFISGDTFRAFSDYIYDETRNDNLSSVKYGEIVFVKTDMLPSFFNSSFKSIREPFVLISII</sequence>
<keyword evidence="1" id="KW-0812">Transmembrane</keyword>
<protein>
    <submittedName>
        <fullName evidence="3">Uncharacterized protein</fullName>
    </submittedName>
</protein>
<keyword evidence="1" id="KW-1133">Transmembrane helix</keyword>
<dbReference type="Proteomes" id="UP000663877">
    <property type="component" value="Unassembled WGS sequence"/>
</dbReference>
<evidence type="ECO:0000313" key="2">
    <source>
        <dbReference type="EMBL" id="CAF0788595.1"/>
    </source>
</evidence>
<proteinExistence type="predicted"/>
<organism evidence="3 4">
    <name type="scientific">Adineta steineri</name>
    <dbReference type="NCBI Taxonomy" id="433720"/>
    <lineage>
        <taxon>Eukaryota</taxon>
        <taxon>Metazoa</taxon>
        <taxon>Spiralia</taxon>
        <taxon>Gnathifera</taxon>
        <taxon>Rotifera</taxon>
        <taxon>Eurotatoria</taxon>
        <taxon>Bdelloidea</taxon>
        <taxon>Adinetida</taxon>
        <taxon>Adinetidae</taxon>
        <taxon>Adineta</taxon>
    </lineage>
</organism>
<evidence type="ECO:0000256" key="1">
    <source>
        <dbReference type="SAM" id="Phobius"/>
    </source>
</evidence>
<gene>
    <name evidence="2" type="ORF">BJG266_LOCUS4543</name>
    <name evidence="3" type="ORF">QVE165_LOCUS17088</name>
</gene>
<dbReference type="AlphaFoldDB" id="A0A814JPN3"/>
<dbReference type="OrthoDB" id="446027at2759"/>
<feature type="transmembrane region" description="Helical" evidence="1">
    <location>
        <begin position="12"/>
        <end position="32"/>
    </location>
</feature>
<dbReference type="EMBL" id="CAJNOI010000011">
    <property type="protein sequence ID" value="CAF0788595.1"/>
    <property type="molecule type" value="Genomic_DNA"/>
</dbReference>
<dbReference type="Proteomes" id="UP000663832">
    <property type="component" value="Unassembled WGS sequence"/>
</dbReference>
<comment type="caution">
    <text evidence="3">The sequence shown here is derived from an EMBL/GenBank/DDBJ whole genome shotgun (WGS) entry which is preliminary data.</text>
</comment>